<dbReference type="Pfam" id="PF01494">
    <property type="entry name" value="FAD_binding_3"/>
    <property type="match status" value="1"/>
</dbReference>
<comment type="caution">
    <text evidence="6">The sequence shown here is derived from an EMBL/GenBank/DDBJ whole genome shotgun (WGS) entry which is preliminary data.</text>
</comment>
<keyword evidence="4" id="KW-0812">Transmembrane</keyword>
<dbReference type="InterPro" id="IPR002938">
    <property type="entry name" value="FAD-bd"/>
</dbReference>
<proteinExistence type="predicted"/>
<dbReference type="Gene3D" id="3.50.50.60">
    <property type="entry name" value="FAD/NAD(P)-binding domain"/>
    <property type="match status" value="1"/>
</dbReference>
<dbReference type="EMBL" id="VCHE01000067">
    <property type="protein sequence ID" value="KAB2573000.1"/>
    <property type="molecule type" value="Genomic_DNA"/>
</dbReference>
<keyword evidence="3" id="KW-0560">Oxidoreductase</keyword>
<protein>
    <submittedName>
        <fullName evidence="6">6-methylsalicylic acid decarboxylase atA</fullName>
    </submittedName>
</protein>
<evidence type="ECO:0000313" key="6">
    <source>
        <dbReference type="EMBL" id="KAB2573000.1"/>
    </source>
</evidence>
<gene>
    <name evidence="6" type="primary">atA_1</name>
    <name evidence="6" type="ORF">DBV05_g8373</name>
</gene>
<dbReference type="GO" id="GO:0016491">
    <property type="term" value="F:oxidoreductase activity"/>
    <property type="evidence" value="ECO:0007669"/>
    <property type="project" value="UniProtKB-KW"/>
</dbReference>
<dbReference type="SUPFAM" id="SSF54373">
    <property type="entry name" value="FAD-linked reductases, C-terminal domain"/>
    <property type="match status" value="1"/>
</dbReference>
<sequence>MTTTTPTTPNLHIAILGAGIGGLGLAISLSKHPNLSITLYESSPAFSALGAGIGFGPNTLSAIALIDARFREQYERAATANARAEFAHSIYDALYAEPGFGEKRGWTRGLVGAPYFVRSSAHRKDLLEIMAGLVPGEVVRFGKRAVEVTEEEVGGRKKVAVRFEDGEVGVFDAVVGCDGVKGMTRQAVLGDVAPEEVPPTYCGMYVYRGVIPMDEAKEILGEHAGDAKWFMAEGKGVVIYPISKGKEENFVFFVKDDEPWTRGDSAEPCTTEEMKADLPEFDHRLLKILDWAMPLRWPTWHHPETSTYYKGRLCLLGDVAHAMSPHQAAGAGQALEDAVVLAHLLALVKTPEELEPAFQVYDAIRRPRAQKVVTTSLAAGIIKLWLDPELGSDMEKIVENGNESLHWIWQHDISADLREAEDQFYRLVEHGRTGPIEVTMSKV</sequence>
<evidence type="ECO:0000256" key="4">
    <source>
        <dbReference type="SAM" id="Phobius"/>
    </source>
</evidence>
<dbReference type="PRINTS" id="PR00420">
    <property type="entry name" value="RNGMNOXGNASE"/>
</dbReference>
<dbReference type="AlphaFoldDB" id="A0A5N5D6N5"/>
<dbReference type="Proteomes" id="UP000325902">
    <property type="component" value="Unassembled WGS sequence"/>
</dbReference>
<evidence type="ECO:0000313" key="7">
    <source>
        <dbReference type="Proteomes" id="UP000325902"/>
    </source>
</evidence>
<keyword evidence="1" id="KW-0285">Flavoprotein</keyword>
<evidence type="ECO:0000259" key="5">
    <source>
        <dbReference type="Pfam" id="PF01494"/>
    </source>
</evidence>
<feature type="domain" description="FAD-binding" evidence="5">
    <location>
        <begin position="14"/>
        <end position="375"/>
    </location>
</feature>
<keyword evidence="2" id="KW-0274">FAD</keyword>
<keyword evidence="4" id="KW-1133">Transmembrane helix</keyword>
<dbReference type="SUPFAM" id="SSF51905">
    <property type="entry name" value="FAD/NAD(P)-binding domain"/>
    <property type="match status" value="1"/>
</dbReference>
<dbReference type="GO" id="GO:0044550">
    <property type="term" value="P:secondary metabolite biosynthetic process"/>
    <property type="evidence" value="ECO:0007669"/>
    <property type="project" value="TreeGrafter"/>
</dbReference>
<dbReference type="InterPro" id="IPR036188">
    <property type="entry name" value="FAD/NAD-bd_sf"/>
</dbReference>
<feature type="transmembrane region" description="Helical" evidence="4">
    <location>
        <begin position="12"/>
        <end position="30"/>
    </location>
</feature>
<name>A0A5N5D6N5_9PEZI</name>
<accession>A0A5N5D6N5</accession>
<dbReference type="PANTHER" id="PTHR46720:SF3">
    <property type="entry name" value="FAD-BINDING DOMAIN-CONTAINING PROTEIN-RELATED"/>
    <property type="match status" value="1"/>
</dbReference>
<evidence type="ECO:0000256" key="3">
    <source>
        <dbReference type="ARBA" id="ARBA00023002"/>
    </source>
</evidence>
<dbReference type="InterPro" id="IPR051104">
    <property type="entry name" value="FAD_monoxygenase"/>
</dbReference>
<reference evidence="6 7" key="1">
    <citation type="journal article" date="2019" name="Sci. Rep.">
        <title>A multi-omics analysis of the grapevine pathogen Lasiodiplodia theobromae reveals that temperature affects the expression of virulence- and pathogenicity-related genes.</title>
        <authorList>
            <person name="Felix C."/>
            <person name="Meneses R."/>
            <person name="Goncalves M.F.M."/>
            <person name="Tilleman L."/>
            <person name="Duarte A.S."/>
            <person name="Jorrin-Novo J.V."/>
            <person name="Van de Peer Y."/>
            <person name="Deforce D."/>
            <person name="Van Nieuwerburgh F."/>
            <person name="Esteves A.C."/>
            <person name="Alves A."/>
        </authorList>
    </citation>
    <scope>NUCLEOTIDE SEQUENCE [LARGE SCALE GENOMIC DNA]</scope>
    <source>
        <strain evidence="6 7">LA-SOL3</strain>
    </source>
</reference>
<organism evidence="6 7">
    <name type="scientific">Lasiodiplodia theobromae</name>
    <dbReference type="NCBI Taxonomy" id="45133"/>
    <lineage>
        <taxon>Eukaryota</taxon>
        <taxon>Fungi</taxon>
        <taxon>Dikarya</taxon>
        <taxon>Ascomycota</taxon>
        <taxon>Pezizomycotina</taxon>
        <taxon>Dothideomycetes</taxon>
        <taxon>Dothideomycetes incertae sedis</taxon>
        <taxon>Botryosphaeriales</taxon>
        <taxon>Botryosphaeriaceae</taxon>
        <taxon>Lasiodiplodia</taxon>
    </lineage>
</organism>
<dbReference type="GO" id="GO:0071949">
    <property type="term" value="F:FAD binding"/>
    <property type="evidence" value="ECO:0007669"/>
    <property type="project" value="InterPro"/>
</dbReference>
<dbReference type="PANTHER" id="PTHR46720">
    <property type="entry name" value="HYDROXYLASE, PUTATIVE (AFU_ORTHOLOGUE AFUA_3G01460)-RELATED"/>
    <property type="match status" value="1"/>
</dbReference>
<feature type="transmembrane region" description="Helical" evidence="4">
    <location>
        <begin position="45"/>
        <end position="66"/>
    </location>
</feature>
<dbReference type="OrthoDB" id="417877at2759"/>
<evidence type="ECO:0000256" key="2">
    <source>
        <dbReference type="ARBA" id="ARBA00022827"/>
    </source>
</evidence>
<keyword evidence="7" id="KW-1185">Reference proteome</keyword>
<keyword evidence="4" id="KW-0472">Membrane</keyword>
<evidence type="ECO:0000256" key="1">
    <source>
        <dbReference type="ARBA" id="ARBA00022630"/>
    </source>
</evidence>